<keyword evidence="6 9" id="KW-1133">Transmembrane helix</keyword>
<keyword evidence="3" id="KW-1003">Cell membrane</keyword>
<dbReference type="Proteomes" id="UP000188820">
    <property type="component" value="Unassembled WGS sequence"/>
</dbReference>
<reference evidence="10 11" key="1">
    <citation type="submission" date="2016-10" db="EMBL/GenBank/DDBJ databases">
        <title>Rodentibacter gen. nov. and new species.</title>
        <authorList>
            <person name="Christensen H."/>
        </authorList>
    </citation>
    <scope>NUCLEOTIDE SEQUENCE [LARGE SCALE GENOMIC DNA]</scope>
    <source>
        <strain evidence="10 11">1998236014</strain>
    </source>
</reference>
<evidence type="ECO:0000256" key="9">
    <source>
        <dbReference type="SAM" id="Phobius"/>
    </source>
</evidence>
<feature type="transmembrane region" description="Helical" evidence="9">
    <location>
        <begin position="193"/>
        <end position="212"/>
    </location>
</feature>
<sequence>MFSGLLIGLLFGFLLQRGQFCFVSGFRQLCFQKNIRFLTALLIAVSIQSVGFFSLNALGLITIPQIPFPLRATLLGGFIFGCGMVFANCCGSGAWFRSAEGALGSVIVLICFAITLATTQTGALKGFINPLLRQTTEWDNIYLTFNISPWWLVGGLVAITSGLLSYYLRHPSAPFTQFSKKAMISHRLFTHHWNIFLTATLIGTLGIIAWLVSEYYGRNFGFGVSMPSANIVQYLVLGQQRYLNWGSGFVLGIACGSFLSAKLSGEFELKLPSPKGVLQRISGGILLGLGAALMGGCTVTNALVATAYFSWQGWLATLMVMLGFWFTMILVKPSKCRL</sequence>
<comment type="similarity">
    <text evidence="8">Belongs to the TsuA/YedE (TC 9.B.102) family.</text>
</comment>
<keyword evidence="2" id="KW-0813">Transport</keyword>
<evidence type="ECO:0000313" key="10">
    <source>
        <dbReference type="EMBL" id="OOF71353.1"/>
    </source>
</evidence>
<comment type="subcellular location">
    <subcellularLocation>
        <location evidence="1">Cell inner membrane</location>
        <topology evidence="1">Multi-pass membrane protein</topology>
    </subcellularLocation>
</comment>
<gene>
    <name evidence="10" type="ORF">BKG89_00560</name>
</gene>
<proteinExistence type="inferred from homology"/>
<dbReference type="Pfam" id="PF04143">
    <property type="entry name" value="Sulf_transp"/>
    <property type="match status" value="1"/>
</dbReference>
<dbReference type="InterPro" id="IPR007272">
    <property type="entry name" value="Sulf_transp_TsuA/YedE"/>
</dbReference>
<evidence type="ECO:0000256" key="3">
    <source>
        <dbReference type="ARBA" id="ARBA00022475"/>
    </source>
</evidence>
<evidence type="ECO:0000256" key="1">
    <source>
        <dbReference type="ARBA" id="ARBA00004429"/>
    </source>
</evidence>
<feature type="transmembrane region" description="Helical" evidence="9">
    <location>
        <begin position="102"/>
        <end position="128"/>
    </location>
</feature>
<evidence type="ECO:0000256" key="5">
    <source>
        <dbReference type="ARBA" id="ARBA00022692"/>
    </source>
</evidence>
<dbReference type="RefSeq" id="WP_077462248.1">
    <property type="nucleotide sequence ID" value="NZ_MLAA01000002.1"/>
</dbReference>
<name>A0ABX3L0V3_9PAST</name>
<feature type="transmembrane region" description="Helical" evidence="9">
    <location>
        <begin position="73"/>
        <end position="96"/>
    </location>
</feature>
<evidence type="ECO:0000256" key="4">
    <source>
        <dbReference type="ARBA" id="ARBA00022519"/>
    </source>
</evidence>
<accession>A0ABX3L0V3</accession>
<protein>
    <submittedName>
        <fullName evidence="10">ABC transporter permease</fullName>
    </submittedName>
</protein>
<evidence type="ECO:0000256" key="2">
    <source>
        <dbReference type="ARBA" id="ARBA00022448"/>
    </source>
</evidence>
<organism evidence="10 11">
    <name type="scientific">Rodentibacter caecimuris</name>
    <dbReference type="NCBI Taxonomy" id="1796644"/>
    <lineage>
        <taxon>Bacteria</taxon>
        <taxon>Pseudomonadati</taxon>
        <taxon>Pseudomonadota</taxon>
        <taxon>Gammaproteobacteria</taxon>
        <taxon>Pasteurellales</taxon>
        <taxon>Pasteurellaceae</taxon>
        <taxon>Rodentibacter</taxon>
    </lineage>
</organism>
<feature type="transmembrane region" description="Helical" evidence="9">
    <location>
        <begin position="242"/>
        <end position="263"/>
    </location>
</feature>
<evidence type="ECO:0000256" key="6">
    <source>
        <dbReference type="ARBA" id="ARBA00022989"/>
    </source>
</evidence>
<evidence type="ECO:0000256" key="7">
    <source>
        <dbReference type="ARBA" id="ARBA00023136"/>
    </source>
</evidence>
<dbReference type="PANTHER" id="PTHR30574:SF1">
    <property type="entry name" value="SULPHUR TRANSPORT DOMAIN-CONTAINING PROTEIN"/>
    <property type="match status" value="1"/>
</dbReference>
<dbReference type="PANTHER" id="PTHR30574">
    <property type="entry name" value="INNER MEMBRANE PROTEIN YEDE"/>
    <property type="match status" value="1"/>
</dbReference>
<keyword evidence="4" id="KW-0997">Cell inner membrane</keyword>
<evidence type="ECO:0000313" key="11">
    <source>
        <dbReference type="Proteomes" id="UP000188820"/>
    </source>
</evidence>
<keyword evidence="11" id="KW-1185">Reference proteome</keyword>
<feature type="transmembrane region" description="Helical" evidence="9">
    <location>
        <begin position="149"/>
        <end position="168"/>
    </location>
</feature>
<comment type="caution">
    <text evidence="10">The sequence shown here is derived from an EMBL/GenBank/DDBJ whole genome shotgun (WGS) entry which is preliminary data.</text>
</comment>
<keyword evidence="7 9" id="KW-0472">Membrane</keyword>
<evidence type="ECO:0000256" key="8">
    <source>
        <dbReference type="ARBA" id="ARBA00035655"/>
    </source>
</evidence>
<dbReference type="EMBL" id="MLAA01000002">
    <property type="protein sequence ID" value="OOF71353.1"/>
    <property type="molecule type" value="Genomic_DNA"/>
</dbReference>
<feature type="transmembrane region" description="Helical" evidence="9">
    <location>
        <begin position="284"/>
        <end position="305"/>
    </location>
</feature>
<keyword evidence="5 9" id="KW-0812">Transmembrane</keyword>
<feature type="transmembrane region" description="Helical" evidence="9">
    <location>
        <begin position="311"/>
        <end position="331"/>
    </location>
</feature>
<feature type="transmembrane region" description="Helical" evidence="9">
    <location>
        <begin position="37"/>
        <end position="61"/>
    </location>
</feature>